<gene>
    <name evidence="1" type="ORF">FF36_03912</name>
</gene>
<reference evidence="1 2" key="2">
    <citation type="journal article" date="2016" name="Genome Announc.">
        <title>Permanent Draft Genome Sequences for Two Variants of Frankia sp. Strain CpI1, the First Frankia Strain Isolated from Root Nodules of Comptonia peregrina.</title>
        <authorList>
            <person name="Oshone R."/>
            <person name="Hurst S.G.IV."/>
            <person name="Abebe-Akele F."/>
            <person name="Simpson S."/>
            <person name="Morris K."/>
            <person name="Thomas W.K."/>
            <person name="Tisa L.S."/>
        </authorList>
    </citation>
    <scope>NUCLEOTIDE SEQUENCE [LARGE SCALE GENOMIC DNA]</scope>
    <source>
        <strain evidence="2">CpI1-S</strain>
    </source>
</reference>
<comment type="caution">
    <text evidence="1">The sequence shown here is derived from an EMBL/GenBank/DDBJ whole genome shotgun (WGS) entry which is preliminary data.</text>
</comment>
<dbReference type="Proteomes" id="UP000032545">
    <property type="component" value="Unassembled WGS sequence"/>
</dbReference>
<keyword evidence="2" id="KW-1185">Reference proteome</keyword>
<evidence type="ECO:0000313" key="2">
    <source>
        <dbReference type="Proteomes" id="UP000032545"/>
    </source>
</evidence>
<name>A0A0D8BBR7_9ACTN</name>
<dbReference type="AlphaFoldDB" id="A0A0D8BBR7"/>
<dbReference type="RefSeq" id="WP_157867021.1">
    <property type="nucleotide sequence ID" value="NZ_JYFN01000032.1"/>
</dbReference>
<proteinExistence type="predicted"/>
<dbReference type="EMBL" id="JYFN01000032">
    <property type="protein sequence ID" value="KJE21708.1"/>
    <property type="molecule type" value="Genomic_DNA"/>
</dbReference>
<protein>
    <submittedName>
        <fullName evidence="1">Uncharacterized protein</fullName>
    </submittedName>
</protein>
<dbReference type="PATRIC" id="fig|1502723.3.peg.3594"/>
<evidence type="ECO:0000313" key="1">
    <source>
        <dbReference type="EMBL" id="KJE21708.1"/>
    </source>
</evidence>
<sequence>MTTRVVVCHTEGVGSHAVRLLSAESQDVTGTQLTVDGGAAGQQPALTATVSS</sequence>
<accession>A0A0D8BBR7</accession>
<reference evidence="2" key="1">
    <citation type="submission" date="2015-02" db="EMBL/GenBank/DDBJ databases">
        <title>Draft Genome of Frankia sp. CpI1-S.</title>
        <authorList>
            <person name="Oshone R.T."/>
            <person name="Ngom M."/>
            <person name="Ghodhbane-Gtari F."/>
            <person name="Gtari M."/>
            <person name="Morris K."/>
            <person name="Thomas K."/>
            <person name="Sen A."/>
            <person name="Tisa L.S."/>
        </authorList>
    </citation>
    <scope>NUCLEOTIDE SEQUENCE [LARGE SCALE GENOMIC DNA]</scope>
    <source>
        <strain evidence="2">CpI1-S</strain>
    </source>
</reference>
<organism evidence="1 2">
    <name type="scientific">Frankia torreyi</name>
    <dbReference type="NCBI Taxonomy" id="1856"/>
    <lineage>
        <taxon>Bacteria</taxon>
        <taxon>Bacillati</taxon>
        <taxon>Actinomycetota</taxon>
        <taxon>Actinomycetes</taxon>
        <taxon>Frankiales</taxon>
        <taxon>Frankiaceae</taxon>
        <taxon>Frankia</taxon>
    </lineage>
</organism>